<dbReference type="Proteomes" id="UP000800038">
    <property type="component" value="Unassembled WGS sequence"/>
</dbReference>
<evidence type="ECO:0000313" key="2">
    <source>
        <dbReference type="EMBL" id="KAF1934692.1"/>
    </source>
</evidence>
<accession>A0A6A5S3I0</accession>
<evidence type="ECO:0000256" key="1">
    <source>
        <dbReference type="SAM" id="MobiDB-lite"/>
    </source>
</evidence>
<feature type="compositionally biased region" description="Polar residues" evidence="1">
    <location>
        <begin position="392"/>
        <end position="401"/>
    </location>
</feature>
<dbReference type="OrthoDB" id="3798254at2759"/>
<keyword evidence="3" id="KW-1185">Reference proteome</keyword>
<dbReference type="EMBL" id="ML976401">
    <property type="protein sequence ID" value="KAF1934692.1"/>
    <property type="molecule type" value="Genomic_DNA"/>
</dbReference>
<dbReference type="AlphaFoldDB" id="A0A6A5S3I0"/>
<organism evidence="2 3">
    <name type="scientific">Clathrospora elynae</name>
    <dbReference type="NCBI Taxonomy" id="706981"/>
    <lineage>
        <taxon>Eukaryota</taxon>
        <taxon>Fungi</taxon>
        <taxon>Dikarya</taxon>
        <taxon>Ascomycota</taxon>
        <taxon>Pezizomycotina</taxon>
        <taxon>Dothideomycetes</taxon>
        <taxon>Pleosporomycetidae</taxon>
        <taxon>Pleosporales</taxon>
        <taxon>Diademaceae</taxon>
        <taxon>Clathrospora</taxon>
    </lineage>
</organism>
<feature type="region of interest" description="Disordered" evidence="1">
    <location>
        <begin position="385"/>
        <end position="509"/>
    </location>
</feature>
<reference evidence="2" key="1">
    <citation type="journal article" date="2020" name="Stud. Mycol.">
        <title>101 Dothideomycetes genomes: a test case for predicting lifestyles and emergence of pathogens.</title>
        <authorList>
            <person name="Haridas S."/>
            <person name="Albert R."/>
            <person name="Binder M."/>
            <person name="Bloem J."/>
            <person name="Labutti K."/>
            <person name="Salamov A."/>
            <person name="Andreopoulos B."/>
            <person name="Baker S."/>
            <person name="Barry K."/>
            <person name="Bills G."/>
            <person name="Bluhm B."/>
            <person name="Cannon C."/>
            <person name="Castanera R."/>
            <person name="Culley D."/>
            <person name="Daum C."/>
            <person name="Ezra D."/>
            <person name="Gonzalez J."/>
            <person name="Henrissat B."/>
            <person name="Kuo A."/>
            <person name="Liang C."/>
            <person name="Lipzen A."/>
            <person name="Lutzoni F."/>
            <person name="Magnuson J."/>
            <person name="Mondo S."/>
            <person name="Nolan M."/>
            <person name="Ohm R."/>
            <person name="Pangilinan J."/>
            <person name="Park H.-J."/>
            <person name="Ramirez L."/>
            <person name="Alfaro M."/>
            <person name="Sun H."/>
            <person name="Tritt A."/>
            <person name="Yoshinaga Y."/>
            <person name="Zwiers L.-H."/>
            <person name="Turgeon B."/>
            <person name="Goodwin S."/>
            <person name="Spatafora J."/>
            <person name="Crous P."/>
            <person name="Grigoriev I."/>
        </authorList>
    </citation>
    <scope>NUCLEOTIDE SEQUENCE</scope>
    <source>
        <strain evidence="2">CBS 161.51</strain>
    </source>
</reference>
<gene>
    <name evidence="2" type="ORF">EJ02DRAFT_489872</name>
</gene>
<proteinExistence type="predicted"/>
<feature type="compositionally biased region" description="Polar residues" evidence="1">
    <location>
        <begin position="416"/>
        <end position="433"/>
    </location>
</feature>
<feature type="compositionally biased region" description="Polar residues" evidence="1">
    <location>
        <begin position="474"/>
        <end position="484"/>
    </location>
</feature>
<name>A0A6A5S3I0_9PLEO</name>
<evidence type="ECO:0000313" key="3">
    <source>
        <dbReference type="Proteomes" id="UP000800038"/>
    </source>
</evidence>
<feature type="region of interest" description="Disordered" evidence="1">
    <location>
        <begin position="1"/>
        <end position="149"/>
    </location>
</feature>
<feature type="compositionally biased region" description="Polar residues" evidence="1">
    <location>
        <begin position="99"/>
        <end position="109"/>
    </location>
</feature>
<sequence length="509" mass="55902">MAGCRNPARGLSAAAPNTQRKMDSPAQLQREQHRNDAQLLMEQHQRDDGNKEASELSEEVQDSVKASGSGNCVNPEGHASSHRVPRGDPPASQRDNSEGSHQTKASVPQNAFAGSMANRTRTASGGVTPDACHDNGVPRLNNCQDPPRTLPGGVLSMQPPMAGSDAFLQKLMSDLFAAEDKGASEERLASLKNRIDLASNALGPRPTRTVTEGSCINTDAGYLILLVDSTTRTLWAVGTIQFNTHRELLQQRLRDGPTPTPTWAWLKSKERKLVQDPVLTKFDNFVKFFNFEWHSNNTVSSFLLQLSRKENLLPHSFFKMEDGTDNDEFKIAFVWSKIPDTYRRKIQRSGSLETVTLWSGFERILRNAKTATCPINNTALSLGNAGDGSAQGKRQASQLLPSNKWVGGKKQDRKPSNQSYQQRTSLGHNNNMQGGCPQGGYEGNQRNDVNPQGARPQSGQQGSRRSYNACPIDNRSQSGNNVNNRPLHWKNCENQGGHGNPQESGKAKP</sequence>
<feature type="compositionally biased region" description="Polar residues" evidence="1">
    <location>
        <begin position="444"/>
        <end position="466"/>
    </location>
</feature>
<feature type="compositionally biased region" description="Basic and acidic residues" evidence="1">
    <location>
        <begin position="43"/>
        <end position="54"/>
    </location>
</feature>
<protein>
    <submittedName>
        <fullName evidence="2">Uncharacterized protein</fullName>
    </submittedName>
</protein>